<name>A0AAD4GHR4_BOLED</name>
<dbReference type="PROSITE" id="PS50158">
    <property type="entry name" value="ZF_CCHC"/>
    <property type="match status" value="2"/>
</dbReference>
<dbReference type="InterPro" id="IPR036875">
    <property type="entry name" value="Znf_CCHC_sf"/>
</dbReference>
<dbReference type="PANTHER" id="PTHR46242:SF1">
    <property type="entry name" value="ZINC FINGER CCHC DOMAIN-CONTAINING PROTEIN 9"/>
    <property type="match status" value="1"/>
</dbReference>
<dbReference type="InterPro" id="IPR042246">
    <property type="entry name" value="ZCCHC9"/>
</dbReference>
<evidence type="ECO:0000256" key="1">
    <source>
        <dbReference type="ARBA" id="ARBA00022664"/>
    </source>
</evidence>
<evidence type="ECO:0000256" key="3">
    <source>
        <dbReference type="SAM" id="MobiDB-lite"/>
    </source>
</evidence>
<reference evidence="5" key="2">
    <citation type="journal article" date="2020" name="Nat. Commun.">
        <title>Large-scale genome sequencing of mycorrhizal fungi provides insights into the early evolution of symbiotic traits.</title>
        <authorList>
            <person name="Miyauchi S."/>
            <person name="Kiss E."/>
            <person name="Kuo A."/>
            <person name="Drula E."/>
            <person name="Kohler A."/>
            <person name="Sanchez-Garcia M."/>
            <person name="Morin E."/>
            <person name="Andreopoulos B."/>
            <person name="Barry K.W."/>
            <person name="Bonito G."/>
            <person name="Buee M."/>
            <person name="Carver A."/>
            <person name="Chen C."/>
            <person name="Cichocki N."/>
            <person name="Clum A."/>
            <person name="Culley D."/>
            <person name="Crous P.W."/>
            <person name="Fauchery L."/>
            <person name="Girlanda M."/>
            <person name="Hayes R.D."/>
            <person name="Keri Z."/>
            <person name="LaButti K."/>
            <person name="Lipzen A."/>
            <person name="Lombard V."/>
            <person name="Magnuson J."/>
            <person name="Maillard F."/>
            <person name="Murat C."/>
            <person name="Nolan M."/>
            <person name="Ohm R.A."/>
            <person name="Pangilinan J."/>
            <person name="Pereira M.F."/>
            <person name="Perotto S."/>
            <person name="Peter M."/>
            <person name="Pfister S."/>
            <person name="Riley R."/>
            <person name="Sitrit Y."/>
            <person name="Stielow J.B."/>
            <person name="Szollosi G."/>
            <person name="Zifcakova L."/>
            <person name="Stursova M."/>
            <person name="Spatafora J.W."/>
            <person name="Tedersoo L."/>
            <person name="Vaario L.M."/>
            <person name="Yamada A."/>
            <person name="Yan M."/>
            <person name="Wang P."/>
            <person name="Xu J."/>
            <person name="Bruns T."/>
            <person name="Baldrian P."/>
            <person name="Vilgalys R."/>
            <person name="Dunand C."/>
            <person name="Henrissat B."/>
            <person name="Grigoriev I.V."/>
            <person name="Hibbett D."/>
            <person name="Nagy L.G."/>
            <person name="Martin F.M."/>
        </authorList>
    </citation>
    <scope>NUCLEOTIDE SEQUENCE</scope>
    <source>
        <strain evidence="5">BED1</strain>
    </source>
</reference>
<proteinExistence type="predicted"/>
<dbReference type="Proteomes" id="UP001194468">
    <property type="component" value="Unassembled WGS sequence"/>
</dbReference>
<dbReference type="AlphaFoldDB" id="A0AAD4GHR4"/>
<accession>A0AAD4GHR4</accession>
<sequence>MSSVTESWWHTAGYFTSDESTATSNQLVATADEDQGDSVHPKEKRKKTKKQRVDGGDGQLSGGNEAEGEAGVQGKGESNWGPSVPKHKKAAMAKKRDGSKNVAISGYNKRTEQRRLKRISDRLVDTVCFVCREKGHAAKTCPKAGGEGGEGRNNANTVVGLCYRCGSTKHTLARCKKPEDPFNPFPFASCFVCSGKGHLASACPQNKEKGIYPNGGSCKLCGEKMHLAKNCELRKKDMAGTTATTVFGTGGGGGADEDDFHAFKRKNTEISKEEKKEDQRRKRLDVKAGSHTGLVKAFDKNKLSSKPKKVVFF</sequence>
<dbReference type="GO" id="GO:0003676">
    <property type="term" value="F:nucleic acid binding"/>
    <property type="evidence" value="ECO:0007669"/>
    <property type="project" value="InterPro"/>
</dbReference>
<feature type="region of interest" description="Disordered" evidence="3">
    <location>
        <begin position="1"/>
        <end position="109"/>
    </location>
</feature>
<feature type="compositionally biased region" description="Polar residues" evidence="3">
    <location>
        <begin position="17"/>
        <end position="28"/>
    </location>
</feature>
<evidence type="ECO:0000256" key="2">
    <source>
        <dbReference type="PROSITE-ProRule" id="PRU00047"/>
    </source>
</evidence>
<gene>
    <name evidence="5" type="ORF">L210DRAFT_3531192</name>
</gene>
<feature type="domain" description="CCHC-type" evidence="4">
    <location>
        <begin position="128"/>
        <end position="143"/>
    </location>
</feature>
<dbReference type="SUPFAM" id="SSF57756">
    <property type="entry name" value="Retrovirus zinc finger-like domains"/>
    <property type="match status" value="2"/>
</dbReference>
<keyword evidence="2" id="KW-0479">Metal-binding</keyword>
<dbReference type="GO" id="GO:0008270">
    <property type="term" value="F:zinc ion binding"/>
    <property type="evidence" value="ECO:0007669"/>
    <property type="project" value="UniProtKB-KW"/>
</dbReference>
<evidence type="ECO:0000259" key="4">
    <source>
        <dbReference type="PROSITE" id="PS50158"/>
    </source>
</evidence>
<feature type="region of interest" description="Disordered" evidence="3">
    <location>
        <begin position="266"/>
        <end position="287"/>
    </location>
</feature>
<evidence type="ECO:0000313" key="6">
    <source>
        <dbReference type="Proteomes" id="UP001194468"/>
    </source>
</evidence>
<dbReference type="SMART" id="SM00343">
    <property type="entry name" value="ZnF_C2HC"/>
    <property type="match status" value="4"/>
</dbReference>
<keyword evidence="2" id="KW-0862">Zinc</keyword>
<dbReference type="InterPro" id="IPR001878">
    <property type="entry name" value="Znf_CCHC"/>
</dbReference>
<protein>
    <recommendedName>
        <fullName evidence="4">CCHC-type domain-containing protein</fullName>
    </recommendedName>
</protein>
<dbReference type="GO" id="GO:0005730">
    <property type="term" value="C:nucleolus"/>
    <property type="evidence" value="ECO:0007669"/>
    <property type="project" value="TreeGrafter"/>
</dbReference>
<evidence type="ECO:0000313" key="5">
    <source>
        <dbReference type="EMBL" id="KAF8444855.1"/>
    </source>
</evidence>
<dbReference type="PANTHER" id="PTHR46242">
    <property type="entry name" value="ZINC FINGER CCHC DOMAIN-CONTAINING PROTEIN 9 ZCCHC9"/>
    <property type="match status" value="1"/>
</dbReference>
<organism evidence="5 6">
    <name type="scientific">Boletus edulis BED1</name>
    <dbReference type="NCBI Taxonomy" id="1328754"/>
    <lineage>
        <taxon>Eukaryota</taxon>
        <taxon>Fungi</taxon>
        <taxon>Dikarya</taxon>
        <taxon>Basidiomycota</taxon>
        <taxon>Agaricomycotina</taxon>
        <taxon>Agaricomycetes</taxon>
        <taxon>Agaricomycetidae</taxon>
        <taxon>Boletales</taxon>
        <taxon>Boletineae</taxon>
        <taxon>Boletaceae</taxon>
        <taxon>Boletoideae</taxon>
        <taxon>Boletus</taxon>
    </lineage>
</organism>
<keyword evidence="2" id="KW-0863">Zinc-finger</keyword>
<feature type="domain" description="CCHC-type" evidence="4">
    <location>
        <begin position="190"/>
        <end position="205"/>
    </location>
</feature>
<dbReference type="Gene3D" id="4.10.60.10">
    <property type="entry name" value="Zinc finger, CCHC-type"/>
    <property type="match status" value="2"/>
</dbReference>
<dbReference type="EMBL" id="WHUW01000006">
    <property type="protein sequence ID" value="KAF8444855.1"/>
    <property type="molecule type" value="Genomic_DNA"/>
</dbReference>
<dbReference type="GO" id="GO:0006397">
    <property type="term" value="P:mRNA processing"/>
    <property type="evidence" value="ECO:0007669"/>
    <property type="project" value="UniProtKB-KW"/>
</dbReference>
<comment type="caution">
    <text evidence="5">The sequence shown here is derived from an EMBL/GenBank/DDBJ whole genome shotgun (WGS) entry which is preliminary data.</text>
</comment>
<keyword evidence="1" id="KW-0507">mRNA processing</keyword>
<keyword evidence="6" id="KW-1185">Reference proteome</keyword>
<reference evidence="5" key="1">
    <citation type="submission" date="2019-10" db="EMBL/GenBank/DDBJ databases">
        <authorList>
            <consortium name="DOE Joint Genome Institute"/>
            <person name="Kuo A."/>
            <person name="Miyauchi S."/>
            <person name="Kiss E."/>
            <person name="Drula E."/>
            <person name="Kohler A."/>
            <person name="Sanchez-Garcia M."/>
            <person name="Andreopoulos B."/>
            <person name="Barry K.W."/>
            <person name="Bonito G."/>
            <person name="Buee M."/>
            <person name="Carver A."/>
            <person name="Chen C."/>
            <person name="Cichocki N."/>
            <person name="Clum A."/>
            <person name="Culley D."/>
            <person name="Crous P.W."/>
            <person name="Fauchery L."/>
            <person name="Girlanda M."/>
            <person name="Hayes R."/>
            <person name="Keri Z."/>
            <person name="LaButti K."/>
            <person name="Lipzen A."/>
            <person name="Lombard V."/>
            <person name="Magnuson J."/>
            <person name="Maillard F."/>
            <person name="Morin E."/>
            <person name="Murat C."/>
            <person name="Nolan M."/>
            <person name="Ohm R."/>
            <person name="Pangilinan J."/>
            <person name="Pereira M."/>
            <person name="Perotto S."/>
            <person name="Peter M."/>
            <person name="Riley R."/>
            <person name="Sitrit Y."/>
            <person name="Stielow B."/>
            <person name="Szollosi G."/>
            <person name="Zifcakova L."/>
            <person name="Stursova M."/>
            <person name="Spatafora J.W."/>
            <person name="Tedersoo L."/>
            <person name="Vaario L.-M."/>
            <person name="Yamada A."/>
            <person name="Yan M."/>
            <person name="Wang P."/>
            <person name="Xu J."/>
            <person name="Bruns T."/>
            <person name="Baldrian P."/>
            <person name="Vilgalys R."/>
            <person name="Henrissat B."/>
            <person name="Grigoriev I.V."/>
            <person name="Hibbett D."/>
            <person name="Nagy L.G."/>
            <person name="Martin F.M."/>
        </authorList>
    </citation>
    <scope>NUCLEOTIDE SEQUENCE</scope>
    <source>
        <strain evidence="5">BED1</strain>
    </source>
</reference>